<sequence length="304" mass="34352">MEREKCVSKAEIDSCVPGTTNDGTKCREQGKTCCRPKTSSIVAPRCETYNGRCMAPYLSSRCNAGGEKDFTDLFQCPQNMLCCVLKTEIEKREHEVEAYDECGERVIRMTRSAGGRPAAIGKWPWQAAIYDIEKKLIVCGAALIHKRWVLTAAHCITQDGTAKPRNRDVFLIYLGKHYREIDYQTVCQGDAGSPMVIQDKEHEGRWTVEGIVSHFFNKGVSCSMRGPGQYVIFTKINRWTLLIPDREVYIRIEDAVVDRATKDGGASVTLGHPVNNSFLYRDIYLSVRYQQDPTDIGKLKLKDH</sequence>
<dbReference type="InterPro" id="IPR009003">
    <property type="entry name" value="Peptidase_S1_PA"/>
</dbReference>
<accession>A0A7R9A256</accession>
<dbReference type="GO" id="GO:0006508">
    <property type="term" value="P:proteolysis"/>
    <property type="evidence" value="ECO:0007669"/>
    <property type="project" value="InterPro"/>
</dbReference>
<dbReference type="GO" id="GO:0004252">
    <property type="term" value="F:serine-type endopeptidase activity"/>
    <property type="evidence" value="ECO:0007669"/>
    <property type="project" value="InterPro"/>
</dbReference>
<dbReference type="PROSITE" id="PS00134">
    <property type="entry name" value="TRYPSIN_HIS"/>
    <property type="match status" value="1"/>
</dbReference>
<evidence type="ECO:0000256" key="1">
    <source>
        <dbReference type="ARBA" id="ARBA00023157"/>
    </source>
</evidence>
<dbReference type="SMART" id="SM00020">
    <property type="entry name" value="Tryp_SPc"/>
    <property type="match status" value="1"/>
</dbReference>
<organism evidence="3">
    <name type="scientific">Darwinula stevensoni</name>
    <dbReference type="NCBI Taxonomy" id="69355"/>
    <lineage>
        <taxon>Eukaryota</taxon>
        <taxon>Metazoa</taxon>
        <taxon>Ecdysozoa</taxon>
        <taxon>Arthropoda</taxon>
        <taxon>Crustacea</taxon>
        <taxon>Oligostraca</taxon>
        <taxon>Ostracoda</taxon>
        <taxon>Podocopa</taxon>
        <taxon>Podocopida</taxon>
        <taxon>Darwinulocopina</taxon>
        <taxon>Darwinuloidea</taxon>
        <taxon>Darwinulidae</taxon>
        <taxon>Darwinula</taxon>
    </lineage>
</organism>
<protein>
    <recommendedName>
        <fullName evidence="2">Peptidase S1 domain-containing protein</fullName>
    </recommendedName>
</protein>
<dbReference type="PROSITE" id="PS50240">
    <property type="entry name" value="TRYPSIN_DOM"/>
    <property type="match status" value="1"/>
</dbReference>
<evidence type="ECO:0000313" key="4">
    <source>
        <dbReference type="Proteomes" id="UP000677054"/>
    </source>
</evidence>
<dbReference type="InterPro" id="IPR018114">
    <property type="entry name" value="TRYPSIN_HIS"/>
</dbReference>
<keyword evidence="4" id="KW-1185">Reference proteome</keyword>
<evidence type="ECO:0000259" key="2">
    <source>
        <dbReference type="PROSITE" id="PS50240"/>
    </source>
</evidence>
<dbReference type="AlphaFoldDB" id="A0A7R9A256"/>
<dbReference type="PANTHER" id="PTHR24252">
    <property type="entry name" value="ACROSIN-RELATED"/>
    <property type="match status" value="1"/>
</dbReference>
<dbReference type="SUPFAM" id="SSF50494">
    <property type="entry name" value="Trypsin-like serine proteases"/>
    <property type="match status" value="1"/>
</dbReference>
<dbReference type="EMBL" id="LR899926">
    <property type="protein sequence ID" value="CAD7243325.1"/>
    <property type="molecule type" value="Genomic_DNA"/>
</dbReference>
<dbReference type="PANTHER" id="PTHR24252:SF7">
    <property type="entry name" value="HYALIN"/>
    <property type="match status" value="1"/>
</dbReference>
<keyword evidence="1" id="KW-1015">Disulfide bond</keyword>
<reference evidence="3" key="1">
    <citation type="submission" date="2020-11" db="EMBL/GenBank/DDBJ databases">
        <authorList>
            <person name="Tran Van P."/>
        </authorList>
    </citation>
    <scope>NUCLEOTIDE SEQUENCE</scope>
</reference>
<dbReference type="InterPro" id="IPR001254">
    <property type="entry name" value="Trypsin_dom"/>
</dbReference>
<feature type="domain" description="Peptidase S1" evidence="2">
    <location>
        <begin position="112"/>
        <end position="214"/>
    </location>
</feature>
<proteinExistence type="predicted"/>
<dbReference type="OrthoDB" id="9937281at2759"/>
<dbReference type="EMBL" id="CAJPEV010000409">
    <property type="protein sequence ID" value="CAG0884972.1"/>
    <property type="molecule type" value="Genomic_DNA"/>
</dbReference>
<dbReference type="Pfam" id="PF00089">
    <property type="entry name" value="Trypsin"/>
    <property type="match status" value="1"/>
</dbReference>
<gene>
    <name evidence="3" type="ORF">DSTB1V02_LOCUS3249</name>
</gene>
<evidence type="ECO:0000313" key="3">
    <source>
        <dbReference type="EMBL" id="CAD7243325.1"/>
    </source>
</evidence>
<dbReference type="Gene3D" id="2.40.10.10">
    <property type="entry name" value="Trypsin-like serine proteases"/>
    <property type="match status" value="2"/>
</dbReference>
<dbReference type="InterPro" id="IPR043504">
    <property type="entry name" value="Peptidase_S1_PA_chymotrypsin"/>
</dbReference>
<name>A0A7R9A256_9CRUS</name>
<dbReference type="Proteomes" id="UP000677054">
    <property type="component" value="Unassembled WGS sequence"/>
</dbReference>